<reference evidence="2 3" key="1">
    <citation type="submission" date="2019-03" db="EMBL/GenBank/DDBJ databases">
        <title>Genomic Encyclopedia of Type Strains, Phase IV (KMG-IV): sequencing the most valuable type-strain genomes for metagenomic binning, comparative biology and taxonomic classification.</title>
        <authorList>
            <person name="Goeker M."/>
        </authorList>
    </citation>
    <scope>NUCLEOTIDE SEQUENCE [LARGE SCALE GENOMIC DNA]</scope>
    <source>
        <strain evidence="2 3">DSM 25287</strain>
    </source>
</reference>
<comment type="caution">
    <text evidence="2">The sequence shown here is derived from an EMBL/GenBank/DDBJ whole genome shotgun (WGS) entry which is preliminary data.</text>
</comment>
<gene>
    <name evidence="2" type="ORF">EV699_12610</name>
</gene>
<organism evidence="2 3">
    <name type="scientific">Plasticicumulans lactativorans</name>
    <dbReference type="NCBI Taxonomy" id="1133106"/>
    <lineage>
        <taxon>Bacteria</taxon>
        <taxon>Pseudomonadati</taxon>
        <taxon>Pseudomonadota</taxon>
        <taxon>Gammaproteobacteria</taxon>
        <taxon>Candidatus Competibacteraceae</taxon>
        <taxon>Plasticicumulans</taxon>
    </lineage>
</organism>
<evidence type="ECO:0000313" key="3">
    <source>
        <dbReference type="Proteomes" id="UP000295765"/>
    </source>
</evidence>
<feature type="chain" id="PRO_5020388367" description="Glycine zipper 2TM protein" evidence="1">
    <location>
        <begin position="23"/>
        <end position="144"/>
    </location>
</feature>
<name>A0A4R2KTY9_9GAMM</name>
<dbReference type="AlphaFoldDB" id="A0A4R2KTY9"/>
<proteinExistence type="predicted"/>
<feature type="signal peptide" evidence="1">
    <location>
        <begin position="1"/>
        <end position="22"/>
    </location>
</feature>
<dbReference type="EMBL" id="SLWY01000026">
    <property type="protein sequence ID" value="TCO77324.1"/>
    <property type="molecule type" value="Genomic_DNA"/>
</dbReference>
<evidence type="ECO:0008006" key="4">
    <source>
        <dbReference type="Google" id="ProtNLM"/>
    </source>
</evidence>
<keyword evidence="3" id="KW-1185">Reference proteome</keyword>
<dbReference type="RefSeq" id="WP_132545406.1">
    <property type="nucleotide sequence ID" value="NZ_SLWY01000026.1"/>
</dbReference>
<evidence type="ECO:0000313" key="2">
    <source>
        <dbReference type="EMBL" id="TCO77324.1"/>
    </source>
</evidence>
<protein>
    <recommendedName>
        <fullName evidence="4">Glycine zipper 2TM protein</fullName>
    </recommendedName>
</protein>
<dbReference type="Proteomes" id="UP000295765">
    <property type="component" value="Unassembled WGS sequence"/>
</dbReference>
<evidence type="ECO:0000256" key="1">
    <source>
        <dbReference type="SAM" id="SignalP"/>
    </source>
</evidence>
<keyword evidence="1" id="KW-0732">Signal</keyword>
<sequence length="144" mass="15789">MITKRIGWLLAALLMLPAAARAGDTADAMIGGGFGGAVGAALGNEVGGRDGAILGGAVGAMAGVAIATDDGPRVRRVEYGRPYYYSERRYYGPPPVYYAPRPYYRVVTPPPPPVYYAPRTVYVERYVERYPPGWRHKHRRGWDD</sequence>
<accession>A0A4R2KTY9</accession>